<evidence type="ECO:0000313" key="1">
    <source>
        <dbReference type="EMBL" id="AKF06821.1"/>
    </source>
</evidence>
<organism evidence="1 2">
    <name type="scientific">Sandaracinus amylolyticus</name>
    <dbReference type="NCBI Taxonomy" id="927083"/>
    <lineage>
        <taxon>Bacteria</taxon>
        <taxon>Pseudomonadati</taxon>
        <taxon>Myxococcota</taxon>
        <taxon>Polyangia</taxon>
        <taxon>Polyangiales</taxon>
        <taxon>Sandaracinaceae</taxon>
        <taxon>Sandaracinus</taxon>
    </lineage>
</organism>
<keyword evidence="2" id="KW-1185">Reference proteome</keyword>
<reference evidence="1 2" key="1">
    <citation type="submission" date="2015-03" db="EMBL/GenBank/DDBJ databases">
        <title>Genome assembly of Sandaracinus amylolyticus DSM 53668.</title>
        <authorList>
            <person name="Sharma G."/>
            <person name="Subramanian S."/>
        </authorList>
    </citation>
    <scope>NUCLEOTIDE SEQUENCE [LARGE SCALE GENOMIC DNA]</scope>
    <source>
        <strain evidence="1 2">DSM 53668</strain>
    </source>
</reference>
<dbReference type="Proteomes" id="UP000034883">
    <property type="component" value="Chromosome"/>
</dbReference>
<gene>
    <name evidence="1" type="ORF">DB32_003970</name>
</gene>
<sequence>MRRAGLAALVCALIACQEPQHEDAPIVGSLPRAEGPLDALSRRHARLRERMVARGYEERSPTARVFVIEDRGVVLPLDLEVGSCTTFVALASSALRDLRLTLYDREGEEAARDDVSGEGGLVHVCPDREPGGGRDAPFYLAIEARDGTGSVSIAEMHSQVGEGDGFEGLFDDVLAPRVPFPDVEARLAETRSALRARGLSPVDAPRVEWVGEGGALRMPMRFEGGQCYVATARGGAGTRDVDLFLFDPGGVEVGRDLGTDAEPTVEHCPEASGLFIVEARAFEGEGAIGVMVLAAPAAGFARQEPEEIAGALDAERSEAAAPDVALGVLAAELAARGFSAPVFASRDASIAPGETRMHEVVAGPGCALIVASASHAGMDVDLYLADATGRELDADTAMHATARVRACRAEATVLRVAVKAYGRDGRYALAVLGAPAAITGVQGLRLEEATAGPRARGYVEIERFAASLADSTPFSRDVVIPAGRCIAIAAAGAEGVDDVDLFLRDPTGALVASEAGPSSHATVSRCAGELETPLRLEAIAGDGGGEVQFAILEGGAP</sequence>
<dbReference type="PROSITE" id="PS51257">
    <property type="entry name" value="PROKAR_LIPOPROTEIN"/>
    <property type="match status" value="1"/>
</dbReference>
<accession>A0A0F6W456</accession>
<protein>
    <submittedName>
        <fullName evidence="1">Uncharacterized protein</fullName>
    </submittedName>
</protein>
<proteinExistence type="predicted"/>
<evidence type="ECO:0000313" key="2">
    <source>
        <dbReference type="Proteomes" id="UP000034883"/>
    </source>
</evidence>
<name>A0A0F6W456_9BACT</name>
<dbReference type="AlphaFoldDB" id="A0A0F6W456"/>
<dbReference type="STRING" id="927083.DB32_003970"/>
<dbReference type="RefSeq" id="WP_053234016.1">
    <property type="nucleotide sequence ID" value="NZ_CP011125.1"/>
</dbReference>
<dbReference type="EMBL" id="CP011125">
    <property type="protein sequence ID" value="AKF06821.1"/>
    <property type="molecule type" value="Genomic_DNA"/>
</dbReference>
<dbReference type="KEGG" id="samy:DB32_003970"/>